<geneLocation type="plasmid" evidence="2">
    <name>psfrenxt3c</name>
</geneLocation>
<dbReference type="RefSeq" id="WP_199773409.1">
    <property type="nucleotide sequence ID" value="NZ_CP024310.1"/>
</dbReference>
<dbReference type="AlphaFoldDB" id="A0A2L0HF16"/>
<proteinExistence type="predicted"/>
<organism evidence="1 2">
    <name type="scientific">Rhizobium fredii</name>
    <name type="common">Sinorhizobium fredii</name>
    <dbReference type="NCBI Taxonomy" id="380"/>
    <lineage>
        <taxon>Bacteria</taxon>
        <taxon>Pseudomonadati</taxon>
        <taxon>Pseudomonadota</taxon>
        <taxon>Alphaproteobacteria</taxon>
        <taxon>Hyphomicrobiales</taxon>
        <taxon>Rhizobiaceae</taxon>
        <taxon>Sinorhizobium/Ensifer group</taxon>
        <taxon>Sinorhizobium</taxon>
    </lineage>
</organism>
<dbReference type="EMBL" id="CP024310">
    <property type="protein sequence ID" value="AUX80063.1"/>
    <property type="molecule type" value="Genomic_DNA"/>
</dbReference>
<dbReference type="Proteomes" id="UP000239340">
    <property type="component" value="Plasmid pSfreNXT3c"/>
</dbReference>
<evidence type="ECO:0000313" key="1">
    <source>
        <dbReference type="EMBL" id="AUX80063.1"/>
    </source>
</evidence>
<gene>
    <name evidence="1" type="ORF">NXT3_PC00905</name>
</gene>
<sequence>MHMRFSDLAIDDPEISMLRRVHVYACSSRELEPESEEGAKIGRMLFHLYQQGVRSEIALMRMLTTGDATPEMIND</sequence>
<reference evidence="1 2" key="1">
    <citation type="submission" date="2017-10" db="EMBL/GenBank/DDBJ databases">
        <title>Analysis of the genome sequences of Rhizobium populations associated to common bean (phaseolus vulgaris).</title>
        <authorList>
            <person name="Bustos P."/>
            <person name="Santamaria R.I."/>
            <person name="Miranda-Sanchez F."/>
            <person name="Perez-Carrascal O."/>
            <person name="Juarez S."/>
            <person name="Lozano L."/>
            <person name="Martinez-Flores I."/>
            <person name="Vinuesa P."/>
            <person name="Martinez-Romero E."/>
            <person name="Cevallos M.A."/>
            <person name="Romero D."/>
            <person name="Davila G."/>
            <person name="Gonzalez V."/>
        </authorList>
    </citation>
    <scope>NUCLEOTIDE SEQUENCE [LARGE SCALE GENOMIC DNA]</scope>
    <source>
        <strain evidence="1 2">NXT3</strain>
        <plasmid evidence="2">Plasmid psfrenxt3c</plasmid>
    </source>
</reference>
<protein>
    <submittedName>
        <fullName evidence="1">Uncharacterized protein</fullName>
    </submittedName>
</protein>
<accession>A0A2L0HF16</accession>
<keyword evidence="1" id="KW-0614">Plasmid</keyword>
<evidence type="ECO:0000313" key="2">
    <source>
        <dbReference type="Proteomes" id="UP000239340"/>
    </source>
</evidence>
<name>A0A2L0HF16_RHIFR</name>